<protein>
    <submittedName>
        <fullName evidence="2">Uncharacterized protein</fullName>
    </submittedName>
</protein>
<feature type="region of interest" description="Disordered" evidence="1">
    <location>
        <begin position="189"/>
        <end position="232"/>
    </location>
</feature>
<reference evidence="3" key="1">
    <citation type="journal article" date="2019" name="Int. J. Syst. Evol. Microbiol.">
        <title>The Global Catalogue of Microorganisms (GCM) 10K type strain sequencing project: providing services to taxonomists for standard genome sequencing and annotation.</title>
        <authorList>
            <consortium name="The Broad Institute Genomics Platform"/>
            <consortium name="The Broad Institute Genome Sequencing Center for Infectious Disease"/>
            <person name="Wu L."/>
            <person name="Ma J."/>
        </authorList>
    </citation>
    <scope>NUCLEOTIDE SEQUENCE [LARGE SCALE GENOMIC DNA]</scope>
    <source>
        <strain evidence="3">JCM 19173</strain>
    </source>
</reference>
<proteinExistence type="predicted"/>
<evidence type="ECO:0000256" key="1">
    <source>
        <dbReference type="SAM" id="MobiDB-lite"/>
    </source>
</evidence>
<accession>A0ABQ2FJ37</accession>
<gene>
    <name evidence="2" type="ORF">GCM10010844_08570</name>
</gene>
<dbReference type="EMBL" id="BMPE01000001">
    <property type="protein sequence ID" value="GGK92327.1"/>
    <property type="molecule type" value="Genomic_DNA"/>
</dbReference>
<keyword evidence="3" id="KW-1185">Reference proteome</keyword>
<evidence type="ECO:0000313" key="2">
    <source>
        <dbReference type="EMBL" id="GGK92327.1"/>
    </source>
</evidence>
<name>A0ABQ2FJ37_9DEIO</name>
<evidence type="ECO:0000313" key="3">
    <source>
        <dbReference type="Proteomes" id="UP000604341"/>
    </source>
</evidence>
<dbReference type="Proteomes" id="UP000604341">
    <property type="component" value="Unassembled WGS sequence"/>
</dbReference>
<sequence>MKCAAGLRRDCYAAVMLLRFSLRAVLLGGLLTAPALTAAHATSLNFGVAYVRPADPWSWPTWGRVGVDDVSVGGGTLSASVSTRALSVGYRQGLSLPPLATITARTDLTVTAQRGYRIGSQVSGSAGPVAVTASGTYFTVPATVNDPLATYAEAPVDLRLKGWNADLAVRYRVNRDLVAVVGSEFGPQNQGALGVEGRRSLTRVVPPDPADQPQDAGDGSDPAPVPDPETEVTGTVTWRAGVRGGADLLAVTGGVGYATPAGVTLNLDALAGVQDWRSAQNRARTWGLSGSVAAPDLLGEGSTLRAYAAYEPWRAAASPLRAGVTSELPAGPGTVSLDVAGGRGPDGALGFGVKLGYSFDLSRP</sequence>
<organism evidence="2 3">
    <name type="scientific">Deinococcus radiotolerans</name>
    <dbReference type="NCBI Taxonomy" id="1309407"/>
    <lineage>
        <taxon>Bacteria</taxon>
        <taxon>Thermotogati</taxon>
        <taxon>Deinococcota</taxon>
        <taxon>Deinococci</taxon>
        <taxon>Deinococcales</taxon>
        <taxon>Deinococcaceae</taxon>
        <taxon>Deinococcus</taxon>
    </lineage>
</organism>
<comment type="caution">
    <text evidence="2">The sequence shown here is derived from an EMBL/GenBank/DDBJ whole genome shotgun (WGS) entry which is preliminary data.</text>
</comment>